<keyword evidence="1" id="KW-0472">Membrane</keyword>
<reference evidence="4" key="1">
    <citation type="submission" date="2017-04" db="EMBL/GenBank/DDBJ databases">
        <authorList>
            <person name="Varghese N."/>
            <person name="Submissions S."/>
        </authorList>
    </citation>
    <scope>NUCLEOTIDE SEQUENCE [LARGE SCALE GENOMIC DNA]</scope>
    <source>
        <strain evidence="4">RKEM611</strain>
    </source>
</reference>
<proteinExistence type="predicted"/>
<dbReference type="AlphaFoldDB" id="A0A1Y6C5X6"/>
<keyword evidence="4" id="KW-1185">Reference proteome</keyword>
<feature type="chain" id="PRO_5012057146" evidence="2">
    <location>
        <begin position="25"/>
        <end position="147"/>
    </location>
</feature>
<keyword evidence="1" id="KW-0812">Transmembrane</keyword>
<dbReference type="STRING" id="1513793.SAMN06296036_11390"/>
<gene>
    <name evidence="3" type="ORF">SAMN06296036_11390</name>
</gene>
<dbReference type="Proteomes" id="UP000192907">
    <property type="component" value="Unassembled WGS sequence"/>
</dbReference>
<protein>
    <submittedName>
        <fullName evidence="3">Uncharacterized protein</fullName>
    </submittedName>
</protein>
<dbReference type="EMBL" id="FWZT01000013">
    <property type="protein sequence ID" value="SMF43674.1"/>
    <property type="molecule type" value="Genomic_DNA"/>
</dbReference>
<evidence type="ECO:0000256" key="1">
    <source>
        <dbReference type="SAM" id="Phobius"/>
    </source>
</evidence>
<evidence type="ECO:0000313" key="4">
    <source>
        <dbReference type="Proteomes" id="UP000192907"/>
    </source>
</evidence>
<organism evidence="3 4">
    <name type="scientific">Pseudobacteriovorax antillogorgiicola</name>
    <dbReference type="NCBI Taxonomy" id="1513793"/>
    <lineage>
        <taxon>Bacteria</taxon>
        <taxon>Pseudomonadati</taxon>
        <taxon>Bdellovibrionota</taxon>
        <taxon>Oligoflexia</taxon>
        <taxon>Oligoflexales</taxon>
        <taxon>Pseudobacteriovoracaceae</taxon>
        <taxon>Pseudobacteriovorax</taxon>
    </lineage>
</organism>
<keyword evidence="1" id="KW-1133">Transmembrane helix</keyword>
<feature type="transmembrane region" description="Helical" evidence="1">
    <location>
        <begin position="69"/>
        <end position="87"/>
    </location>
</feature>
<name>A0A1Y6C5X6_9BACT</name>
<dbReference type="RefSeq" id="WP_132321131.1">
    <property type="nucleotide sequence ID" value="NZ_FWZT01000013.1"/>
</dbReference>
<sequence>MKIAIGPILTATLLSTTISSQAFARDIACDSLGGGVLFKDMFYGIGIGGVIGGLAYAAGDNDKNDGGKIAAQGALVGSVLGLGVGIWEFSSRDCVDAQPSEPQHLNQAPKSYHFSSQKFGWSQPKVSYVPARKSDPSAWQLGLDFNF</sequence>
<accession>A0A1Y6C5X6</accession>
<feature type="transmembrane region" description="Helical" evidence="1">
    <location>
        <begin position="40"/>
        <end position="57"/>
    </location>
</feature>
<evidence type="ECO:0000256" key="2">
    <source>
        <dbReference type="SAM" id="SignalP"/>
    </source>
</evidence>
<feature type="signal peptide" evidence="2">
    <location>
        <begin position="1"/>
        <end position="24"/>
    </location>
</feature>
<keyword evidence="2" id="KW-0732">Signal</keyword>
<evidence type="ECO:0000313" key="3">
    <source>
        <dbReference type="EMBL" id="SMF43674.1"/>
    </source>
</evidence>